<keyword evidence="9" id="KW-0175">Coiled coil</keyword>
<dbReference type="AlphaFoldDB" id="A0AA48L3B9"/>
<reference evidence="11" key="1">
    <citation type="journal article" date="2023" name="BMC Genomics">
        <title>Chromosome-level genome assemblies of Cutaneotrichosporon spp. (Trichosporonales, Basidiomycota) reveal imbalanced evolution between nucleotide sequences and chromosome synteny.</title>
        <authorList>
            <person name="Kobayashi Y."/>
            <person name="Kayamori A."/>
            <person name="Aoki K."/>
            <person name="Shiwa Y."/>
            <person name="Matsutani M."/>
            <person name="Fujita N."/>
            <person name="Sugita T."/>
            <person name="Iwasaki W."/>
            <person name="Tanaka N."/>
            <person name="Takashima M."/>
        </authorList>
    </citation>
    <scope>NUCLEOTIDE SEQUENCE</scope>
    <source>
        <strain evidence="11">HIS019</strain>
    </source>
</reference>
<accession>A0AA48L3B9</accession>
<keyword evidence="2" id="KW-0223">Dioxygenase</keyword>
<evidence type="ECO:0000256" key="5">
    <source>
        <dbReference type="ARBA" id="ARBA00035013"/>
    </source>
</evidence>
<evidence type="ECO:0000256" key="9">
    <source>
        <dbReference type="SAM" id="Coils"/>
    </source>
</evidence>
<name>A0AA48L3B9_9TREE</name>
<dbReference type="CDD" id="cd16348">
    <property type="entry name" value="VOC_YdcJ_like"/>
    <property type="match status" value="1"/>
</dbReference>
<proteinExistence type="inferred from homology"/>
<feature type="region of interest" description="Disordered" evidence="10">
    <location>
        <begin position="1"/>
        <end position="24"/>
    </location>
</feature>
<feature type="compositionally biased region" description="Polar residues" evidence="10">
    <location>
        <begin position="1"/>
        <end position="12"/>
    </location>
</feature>
<dbReference type="InterPro" id="IPR047869">
    <property type="entry name" value="YdcJ_bac-like"/>
</dbReference>
<organism evidence="11 12">
    <name type="scientific">Cutaneotrichosporon cavernicola</name>
    <dbReference type="NCBI Taxonomy" id="279322"/>
    <lineage>
        <taxon>Eukaryota</taxon>
        <taxon>Fungi</taxon>
        <taxon>Dikarya</taxon>
        <taxon>Basidiomycota</taxon>
        <taxon>Agaricomycotina</taxon>
        <taxon>Tremellomycetes</taxon>
        <taxon>Trichosporonales</taxon>
        <taxon>Trichosporonaceae</taxon>
        <taxon>Cutaneotrichosporon</taxon>
    </lineage>
</organism>
<dbReference type="EMBL" id="AP028215">
    <property type="protein sequence ID" value="BEI91194.1"/>
    <property type="molecule type" value="Genomic_DNA"/>
</dbReference>
<dbReference type="PANTHER" id="PTHR39479:SF2">
    <property type="entry name" value="2-OXOADIPATE DIOXYGENASE_DECARBOXYLASE"/>
    <property type="match status" value="1"/>
</dbReference>
<keyword evidence="3" id="KW-0560">Oxidoreductase</keyword>
<dbReference type="GeneID" id="85495064"/>
<protein>
    <recommendedName>
        <fullName evidence="7">2-oxoadipate dioxygenase/decarboxylase</fullName>
        <ecNumber evidence="6">1.13.11.93</ecNumber>
    </recommendedName>
    <alternativeName>
        <fullName evidence="8">2-hydroxyglutarate synthase</fullName>
    </alternativeName>
</protein>
<dbReference type="EC" id="1.13.11.93" evidence="6"/>
<evidence type="ECO:0000256" key="2">
    <source>
        <dbReference type="ARBA" id="ARBA00022964"/>
    </source>
</evidence>
<evidence type="ECO:0000256" key="10">
    <source>
        <dbReference type="SAM" id="MobiDB-lite"/>
    </source>
</evidence>
<sequence>MGSVSNLPTLNPVSKLPPSSPWTPSTLRSRFVSALSDMYRTEVPLYGNLVAIVGEVDAKVLAARGEEPSSLPVRNSVERHGAIRLGTACEMRLILRLFALLGMHPVGYYDLSVVGFPLHGTAFRPVSEDELRKNPFRVFTTVLRPGLIASTTVRKLAENILAERQLFSPALCSLLDKADNPEGVLSLTASDADTLIAESLKIFKWHSRSTVPLRTYRRLMREHPMVADVVCFPSAHINHLTPRTLDIDAVQAEMVNQGLPAKESIEGPPAGRKCEILLRQTSFKALEEKVAFVGGDDAGEYSSGTESNGGTTRKTVDGTHTARFGEVEQRGAAVTRKGRELYDQLLAEATAQLERWKQEGKKKELNEALATTFRAYPDDWDQLRTQGLVYFRYKVAKESASKSGAVQEGLAAGQLVDMEALLRAGAVVCEPITYEDFLPLSAAGIFTSNLSLGGPNEATERKLEKMEEQSNASRAELEQLLGCVIPSEIDLYDELQAASVKACEEALGLSKIVLAA</sequence>
<gene>
    <name evidence="11" type="ORF">CcaverHIS019_0400140</name>
</gene>
<dbReference type="GO" id="GO:0051213">
    <property type="term" value="F:dioxygenase activity"/>
    <property type="evidence" value="ECO:0007669"/>
    <property type="project" value="UniProtKB-KW"/>
</dbReference>
<dbReference type="RefSeq" id="XP_060456459.1">
    <property type="nucleotide sequence ID" value="XM_060599802.1"/>
</dbReference>
<dbReference type="Pfam" id="PF07063">
    <property type="entry name" value="HGLS"/>
    <property type="match status" value="1"/>
</dbReference>
<dbReference type="KEGG" id="ccac:CcaHIS019_0400140"/>
<evidence type="ECO:0000256" key="4">
    <source>
        <dbReference type="ARBA" id="ARBA00023004"/>
    </source>
</evidence>
<comment type="similarity">
    <text evidence="5">Belongs to the 2-oxoadipate dioxygenase/decarboxylase family.</text>
</comment>
<evidence type="ECO:0000256" key="7">
    <source>
        <dbReference type="ARBA" id="ARBA00035034"/>
    </source>
</evidence>
<dbReference type="SMART" id="SM01150">
    <property type="entry name" value="DUF1338"/>
    <property type="match status" value="1"/>
</dbReference>
<dbReference type="Proteomes" id="UP001233271">
    <property type="component" value="Chromosome 4"/>
</dbReference>
<dbReference type="Gene3D" id="3.10.180.80">
    <property type="entry name" value="Uncharacterised protein PF07063, DUF1338"/>
    <property type="match status" value="1"/>
</dbReference>
<evidence type="ECO:0000256" key="8">
    <source>
        <dbReference type="ARBA" id="ARBA00035045"/>
    </source>
</evidence>
<keyword evidence="12" id="KW-1185">Reference proteome</keyword>
<evidence type="ECO:0000256" key="6">
    <source>
        <dbReference type="ARBA" id="ARBA00035023"/>
    </source>
</evidence>
<comment type="cofactor">
    <cofactor evidence="1">
        <name>Fe(2+)</name>
        <dbReference type="ChEBI" id="CHEBI:29033"/>
    </cofactor>
</comment>
<dbReference type="PANTHER" id="PTHR39479">
    <property type="match status" value="1"/>
</dbReference>
<dbReference type="InterPro" id="IPR009770">
    <property type="entry name" value="HGLS"/>
</dbReference>
<evidence type="ECO:0000256" key="3">
    <source>
        <dbReference type="ARBA" id="ARBA00023002"/>
    </source>
</evidence>
<evidence type="ECO:0000256" key="1">
    <source>
        <dbReference type="ARBA" id="ARBA00001954"/>
    </source>
</evidence>
<feature type="coiled-coil region" evidence="9">
    <location>
        <begin position="339"/>
        <end position="366"/>
    </location>
</feature>
<evidence type="ECO:0000313" key="12">
    <source>
        <dbReference type="Proteomes" id="UP001233271"/>
    </source>
</evidence>
<evidence type="ECO:0000313" key="11">
    <source>
        <dbReference type="EMBL" id="BEI91194.1"/>
    </source>
</evidence>
<keyword evidence="4" id="KW-0408">Iron</keyword>